<sequence length="160" mass="17845">MLAFRLTSAIRRPSPALAWGLPTSATGLQILTTVSHKYHSSTYQRRPCRLNLTTITLWSKSFSHQRNEAVGPKLPVVAELCLWHLRTRDPRFTSLEGPPCLFSSVPTDTRPNPGKDRYRLTACGSVNKWGRLEACSELVANNDALLTMSRVRELSSPEPG</sequence>
<evidence type="ECO:0000313" key="1">
    <source>
        <dbReference type="EMBL" id="OBZ77912.1"/>
    </source>
</evidence>
<accession>A0A1C7MM21</accession>
<gene>
    <name evidence="1" type="ORF">A0H81_02133</name>
</gene>
<dbReference type="AlphaFoldDB" id="A0A1C7MM21"/>
<proteinExistence type="predicted"/>
<keyword evidence="2" id="KW-1185">Reference proteome</keyword>
<dbReference type="Proteomes" id="UP000092993">
    <property type="component" value="Unassembled WGS sequence"/>
</dbReference>
<dbReference type="EMBL" id="LUGG01000002">
    <property type="protein sequence ID" value="OBZ77912.1"/>
    <property type="molecule type" value="Genomic_DNA"/>
</dbReference>
<comment type="caution">
    <text evidence="1">The sequence shown here is derived from an EMBL/GenBank/DDBJ whole genome shotgun (WGS) entry which is preliminary data.</text>
</comment>
<reference evidence="1 2" key="1">
    <citation type="submission" date="2016-03" db="EMBL/GenBank/DDBJ databases">
        <title>Whole genome sequencing of Grifola frondosa 9006-11.</title>
        <authorList>
            <person name="Min B."/>
            <person name="Park H."/>
            <person name="Kim J.-G."/>
            <person name="Cho H."/>
            <person name="Oh Y.-L."/>
            <person name="Kong W.-S."/>
            <person name="Choi I.-G."/>
        </authorList>
    </citation>
    <scope>NUCLEOTIDE SEQUENCE [LARGE SCALE GENOMIC DNA]</scope>
    <source>
        <strain evidence="1 2">9006-11</strain>
    </source>
</reference>
<name>A0A1C7MM21_GRIFR</name>
<organism evidence="1 2">
    <name type="scientific">Grifola frondosa</name>
    <name type="common">Maitake</name>
    <name type="synonym">Polyporus frondosus</name>
    <dbReference type="NCBI Taxonomy" id="5627"/>
    <lineage>
        <taxon>Eukaryota</taxon>
        <taxon>Fungi</taxon>
        <taxon>Dikarya</taxon>
        <taxon>Basidiomycota</taxon>
        <taxon>Agaricomycotina</taxon>
        <taxon>Agaricomycetes</taxon>
        <taxon>Polyporales</taxon>
        <taxon>Grifolaceae</taxon>
        <taxon>Grifola</taxon>
    </lineage>
</organism>
<evidence type="ECO:0000313" key="2">
    <source>
        <dbReference type="Proteomes" id="UP000092993"/>
    </source>
</evidence>
<protein>
    <submittedName>
        <fullName evidence="1">Uncharacterized protein</fullName>
    </submittedName>
</protein>